<dbReference type="Gene3D" id="3.30.590.10">
    <property type="entry name" value="Glutamine synthetase/guanido kinase, catalytic domain"/>
    <property type="match status" value="1"/>
</dbReference>
<keyword evidence="5 7" id="KW-0067">ATP-binding</keyword>
<comment type="similarity">
    <text evidence="1 6 8">Belongs to the ATP:guanido phosphotransferase family.</text>
</comment>
<evidence type="ECO:0000313" key="12">
    <source>
        <dbReference type="EMBL" id="KAI6652048.1"/>
    </source>
</evidence>
<evidence type="ECO:0000259" key="10">
    <source>
        <dbReference type="PROSITE" id="PS51509"/>
    </source>
</evidence>
<dbReference type="GO" id="GO:0005739">
    <property type="term" value="C:mitochondrion"/>
    <property type="evidence" value="ECO:0007669"/>
    <property type="project" value="TreeGrafter"/>
</dbReference>
<dbReference type="PROSITE" id="PS51509">
    <property type="entry name" value="PHOSPHAGEN_KINASE_N"/>
    <property type="match status" value="1"/>
</dbReference>
<dbReference type="Pfam" id="PF02807">
    <property type="entry name" value="ATP-gua_PtransN"/>
    <property type="match status" value="1"/>
</dbReference>
<reference evidence="12 13" key="1">
    <citation type="journal article" date="2023" name="BMC Biol.">
        <title>The compact genome of the sponge Oopsacas minuta (Hexactinellida) is lacking key metazoan core genes.</title>
        <authorList>
            <person name="Santini S."/>
            <person name="Schenkelaars Q."/>
            <person name="Jourda C."/>
            <person name="Duchesne M."/>
            <person name="Belahbib H."/>
            <person name="Rocher C."/>
            <person name="Selva M."/>
            <person name="Riesgo A."/>
            <person name="Vervoort M."/>
            <person name="Leys S.P."/>
            <person name="Kodjabachian L."/>
            <person name="Le Bivic A."/>
            <person name="Borchiellini C."/>
            <person name="Claverie J.M."/>
            <person name="Renard E."/>
        </authorList>
    </citation>
    <scope>NUCLEOTIDE SEQUENCE [LARGE SCALE GENOMIC DNA]</scope>
    <source>
        <strain evidence="12">SPO-2</strain>
    </source>
</reference>
<evidence type="ECO:0000256" key="7">
    <source>
        <dbReference type="PROSITE-ProRule" id="PRU00843"/>
    </source>
</evidence>
<dbReference type="SUPFAM" id="SSF48034">
    <property type="entry name" value="Guanido kinase N-terminal domain"/>
    <property type="match status" value="1"/>
</dbReference>
<proteinExistence type="inferred from homology"/>
<feature type="domain" description="Phosphagen kinase C-terminal" evidence="11">
    <location>
        <begin position="1205"/>
        <end position="1443"/>
    </location>
</feature>
<dbReference type="InterPro" id="IPR000749">
    <property type="entry name" value="ATP-guanido_PTrfase"/>
</dbReference>
<evidence type="ECO:0000256" key="8">
    <source>
        <dbReference type="RuleBase" id="RU000505"/>
    </source>
</evidence>
<evidence type="ECO:0000256" key="2">
    <source>
        <dbReference type="ARBA" id="ARBA00022679"/>
    </source>
</evidence>
<feature type="domain" description="Phosphagen kinase N-terminal" evidence="10">
    <location>
        <begin position="1093"/>
        <end position="1179"/>
    </location>
</feature>
<dbReference type="InterPro" id="IPR022413">
    <property type="entry name" value="ATP-guanido_PTrfase_N"/>
</dbReference>
<name>A0AAV7JSV7_9METZ</name>
<dbReference type="Gene3D" id="1.10.135.10">
    <property type="entry name" value="ATP:guanido phosphotransferase, N-terminal domain"/>
    <property type="match status" value="1"/>
</dbReference>
<keyword evidence="3 7" id="KW-0547">Nucleotide-binding</keyword>
<dbReference type="InterPro" id="IPR014746">
    <property type="entry name" value="Gln_synth/guanido_kin_cat_dom"/>
</dbReference>
<sequence length="1492" mass="169217">MITSNNTLLLTRLEKVPTNDKLNKRPARLSSKKFTSTSKTNVKSDNLLLSREKTGSSLLYYKRLETNPGLSKPIYSPELNKVVYRGIHDNINHEFISHFSTPLEFKKRDSNLPNLNISQRLKPKITPLTCTSGNNHFGVSTSSILSKHCRQTNTFNWVKHKIPLPPPNLEQVERKLYPHRFKIVLKDITTFFYIPSPPPPMREVIILLELIPPPPPDIPRYLMSGIHSKTIKVRTDRVPNPILSIIPDPPPNLPNESQPILDRIDPTGSDFRAAHLLEIVKAANLREKERISKSQKAVIRDNRNTNPVDFHAIHLQEIINVANLREKERISKSQKVNMLLELIPSPPPDIPSYLLSEIIPQTIKIRTDCIPNPILSIIPDPPPNLPNESQPIRDRSDSNGSWDSIISPTDASDFRAAHLQEIVKVANLREKERISKSQKVIMLLELIPSPPPDIPSYLLSKIIPQTIKIRTDCIPNPILSIIPDPPPNLPNESQPIRDRTDSNGSWDSILSPTDASDFRAAHLQEIVKVANLREKERISKSQKVIMFLESDSTDSWDSIISPTDASDFRAAHLQEIVKVANLREKERISKSQKVIMLLELIPSPPPDIPSYLLSKIIPQTIKIRTDCIPNPILSIIPDPPPNLPNESRITTPPFLKRSADSAGSWDSTIPPDSTNFHAIHLQEIVYVANLREKDRIYKSQKVIMLFQSIPSPPPDIPYYKSTGNLPQVIKGNRVSNPVLLRIPNPPPNLPNESEVPSPPFLDRSDSTISPTDSNFRAVHLKEIVKVANHREKERISKSQKAVIRDYRNTNPVDFHAKHLQEIVNVANLREKERISKSQKVIMLPELIPSPPPDIPSYLLSKIIPQTIKIRTDRIPNPILSIIPDPPPNLPNESQPIRDRSDSSGSWDSILSPDSTDFHAIHLQEIVNVANFREKDRISKSQNVIRGDNRNTNPVDFRAIHLQEIVTAANLRDKSTKKFKNILQVSDRNFPQLHLEEIQRTSLDRQQERYDTKNLPTIQSTRLSICLPCLKKKSYFLKLISALGLTPVNNDIFIHKHTQSSIKFPIEEILNLLTEVENNLLMDKPIREILPQCIWNICASSYPDLTRSYNHMSRHLTAEMYNRLSKLKTASGFTIDQAIQTGVDNPGDPFSLSVGCVAGDEDSYSKFSELFDPVIYSANNGYTLDRVHCSDFDPYSIKDGYFDPNYVLSCQVLAARSIKGFPLLPHCTRGERRGVENVVKECITNMPHPFKGSYYPLSSIKQDVHGYLTARNFLFTKPTSPLIISARMNRGWPDARAMWLNRDENFMAWVNTEDHIRLISMEEGGDFKSVFERFCLGVQLFEMTVSLRGHAVMKSDHLGYLLTCPSNLGTGMIITITMTSPKLLSYPGFEIILEFLRLEKKGKIDSKTGEFQVCNKDRLGFTEVELAQSLIHSVQLLIRIEKTLWSGLDLIKFLQEVKPELANLLLVGVYPKDNYNRIMIPKFIPSYPADILA</sequence>
<gene>
    <name evidence="12" type="ORF">LOD99_4593</name>
</gene>
<dbReference type="PROSITE" id="PS51510">
    <property type="entry name" value="PHOSPHAGEN_KINASE_C"/>
    <property type="match status" value="1"/>
</dbReference>
<dbReference type="PROSITE" id="PS00112">
    <property type="entry name" value="PHOSPHAGEN_KINASE"/>
    <property type="match status" value="1"/>
</dbReference>
<feature type="binding site" evidence="7">
    <location>
        <begin position="1372"/>
        <end position="1376"/>
    </location>
    <ligand>
        <name>ATP</name>
        <dbReference type="ChEBI" id="CHEBI:30616"/>
    </ligand>
</feature>
<keyword evidence="4 7" id="KW-0418">Kinase</keyword>
<accession>A0AAV7JSV7</accession>
<evidence type="ECO:0000313" key="13">
    <source>
        <dbReference type="Proteomes" id="UP001165289"/>
    </source>
</evidence>
<organism evidence="12 13">
    <name type="scientific">Oopsacas minuta</name>
    <dbReference type="NCBI Taxonomy" id="111878"/>
    <lineage>
        <taxon>Eukaryota</taxon>
        <taxon>Metazoa</taxon>
        <taxon>Porifera</taxon>
        <taxon>Hexactinellida</taxon>
        <taxon>Hexasterophora</taxon>
        <taxon>Lyssacinosida</taxon>
        <taxon>Leucopsacidae</taxon>
        <taxon>Oopsacas</taxon>
    </lineage>
</organism>
<dbReference type="InterPro" id="IPR022414">
    <property type="entry name" value="ATP-guanido_PTrfase_cat"/>
</dbReference>
<dbReference type="SUPFAM" id="SSF55931">
    <property type="entry name" value="Glutamine synthetase/guanido kinase"/>
    <property type="match status" value="1"/>
</dbReference>
<protein>
    <submittedName>
        <fullName evidence="12">Creatine kinase B-type-like isoform X1</fullName>
    </submittedName>
</protein>
<feature type="region of interest" description="Disordered" evidence="9">
    <location>
        <begin position="878"/>
        <end position="908"/>
    </location>
</feature>
<dbReference type="EMBL" id="JAKMXF010000300">
    <property type="protein sequence ID" value="KAI6652048.1"/>
    <property type="molecule type" value="Genomic_DNA"/>
</dbReference>
<dbReference type="Proteomes" id="UP001165289">
    <property type="component" value="Unassembled WGS sequence"/>
</dbReference>
<dbReference type="GO" id="GO:0005524">
    <property type="term" value="F:ATP binding"/>
    <property type="evidence" value="ECO:0007669"/>
    <property type="project" value="UniProtKB-UniRule"/>
</dbReference>
<evidence type="ECO:0000259" key="11">
    <source>
        <dbReference type="PROSITE" id="PS51510"/>
    </source>
</evidence>
<dbReference type="GO" id="GO:0004111">
    <property type="term" value="F:creatine kinase activity"/>
    <property type="evidence" value="ECO:0007669"/>
    <property type="project" value="InterPro"/>
</dbReference>
<feature type="region of interest" description="Disordered" evidence="9">
    <location>
        <begin position="377"/>
        <end position="403"/>
    </location>
</feature>
<dbReference type="InterPro" id="IPR022415">
    <property type="entry name" value="ATP-guanido_PTrfase_AS"/>
</dbReference>
<evidence type="ECO:0000256" key="9">
    <source>
        <dbReference type="SAM" id="MobiDB-lite"/>
    </source>
</evidence>
<comment type="caution">
    <text evidence="7">Lacks conserved residue(s) required for the propagation of feature annotation.</text>
</comment>
<feature type="binding site" evidence="7">
    <location>
        <position position="1316"/>
    </location>
    <ligand>
        <name>ATP</name>
        <dbReference type="ChEBI" id="CHEBI:30616"/>
    </ligand>
</feature>
<evidence type="ECO:0000256" key="3">
    <source>
        <dbReference type="ARBA" id="ARBA00022741"/>
    </source>
</evidence>
<evidence type="ECO:0000256" key="5">
    <source>
        <dbReference type="ARBA" id="ARBA00022840"/>
    </source>
</evidence>
<keyword evidence="13" id="KW-1185">Reference proteome</keyword>
<evidence type="ECO:0000256" key="4">
    <source>
        <dbReference type="ARBA" id="ARBA00022777"/>
    </source>
</evidence>
<dbReference type="InterPro" id="IPR036802">
    <property type="entry name" value="ATP-guanido_PTrfase_N_sf"/>
</dbReference>
<comment type="caution">
    <text evidence="12">The sequence shown here is derived from an EMBL/GenBank/DDBJ whole genome shotgun (WGS) entry which is preliminary data.</text>
</comment>
<dbReference type="Pfam" id="PF00217">
    <property type="entry name" value="ATP-gua_Ptrans"/>
    <property type="match status" value="1"/>
</dbReference>
<dbReference type="PANTHER" id="PTHR11547">
    <property type="entry name" value="ARGININE OR CREATINE KINASE"/>
    <property type="match status" value="1"/>
</dbReference>
<dbReference type="GO" id="GO:0046314">
    <property type="term" value="P:phosphocreatine biosynthetic process"/>
    <property type="evidence" value="ECO:0007669"/>
    <property type="project" value="InterPro"/>
</dbReference>
<feature type="region of interest" description="Disordered" evidence="9">
    <location>
        <begin position="480"/>
        <end position="505"/>
    </location>
</feature>
<keyword evidence="2 7" id="KW-0808">Transferase</keyword>
<evidence type="ECO:0000256" key="1">
    <source>
        <dbReference type="ARBA" id="ARBA00006798"/>
    </source>
</evidence>
<feature type="binding site" evidence="7">
    <location>
        <begin position="1208"/>
        <end position="1212"/>
    </location>
    <ligand>
        <name>ATP</name>
        <dbReference type="ChEBI" id="CHEBI:30616"/>
    </ligand>
</feature>
<evidence type="ECO:0000256" key="6">
    <source>
        <dbReference type="PROSITE-ProRule" id="PRU00842"/>
    </source>
</evidence>
<dbReference type="PANTHER" id="PTHR11547:SF57">
    <property type="entry name" value="PHOSPHAGEN KINASE C-TERMINAL DOMAIN-CONTAINING PROTEIN"/>
    <property type="match status" value="1"/>
</dbReference>
<feature type="binding site" evidence="7">
    <location>
        <begin position="1400"/>
        <end position="1405"/>
    </location>
    <ligand>
        <name>ATP</name>
        <dbReference type="ChEBI" id="CHEBI:30616"/>
    </ligand>
</feature>